<feature type="transmembrane region" description="Helical" evidence="2">
    <location>
        <begin position="222"/>
        <end position="245"/>
    </location>
</feature>
<comment type="caution">
    <text evidence="4">The sequence shown here is derived from an EMBL/GenBank/DDBJ whole genome shotgun (WGS) entry which is preliminary data.</text>
</comment>
<evidence type="ECO:0000259" key="3">
    <source>
        <dbReference type="Pfam" id="PF03703"/>
    </source>
</evidence>
<evidence type="ECO:0000256" key="2">
    <source>
        <dbReference type="SAM" id="Phobius"/>
    </source>
</evidence>
<dbReference type="InterPro" id="IPR014529">
    <property type="entry name" value="UCP026631"/>
</dbReference>
<evidence type="ECO:0000313" key="4">
    <source>
        <dbReference type="EMBL" id="RCK70014.1"/>
    </source>
</evidence>
<dbReference type="PANTHER" id="PTHR34473:SF2">
    <property type="entry name" value="UPF0699 TRANSMEMBRANE PROTEIN YDBT"/>
    <property type="match status" value="1"/>
</dbReference>
<gene>
    <name evidence="4" type="ORF">DT076_08390</name>
</gene>
<feature type="transmembrane region" description="Helical" evidence="2">
    <location>
        <begin position="45"/>
        <end position="63"/>
    </location>
</feature>
<dbReference type="AlphaFoldDB" id="A0A367YVW0"/>
<feature type="compositionally biased region" description="Low complexity" evidence="1">
    <location>
        <begin position="479"/>
        <end position="491"/>
    </location>
</feature>
<reference evidence="4 5" key="1">
    <citation type="submission" date="2018-07" db="EMBL/GenBank/DDBJ databases">
        <title>Desertimonas flava gen. nov. sp. nov.</title>
        <authorList>
            <person name="Liu S."/>
        </authorList>
    </citation>
    <scope>NUCLEOTIDE SEQUENCE [LARGE SCALE GENOMIC DNA]</scope>
    <source>
        <strain evidence="4 5">16Sb5-5</strain>
    </source>
</reference>
<organism evidence="4 5">
    <name type="scientific">Desertihabitans brevis</name>
    <dbReference type="NCBI Taxonomy" id="2268447"/>
    <lineage>
        <taxon>Bacteria</taxon>
        <taxon>Bacillati</taxon>
        <taxon>Actinomycetota</taxon>
        <taxon>Actinomycetes</taxon>
        <taxon>Propionibacteriales</taxon>
        <taxon>Propionibacteriaceae</taxon>
        <taxon>Desertihabitans</taxon>
    </lineage>
</organism>
<dbReference type="EMBL" id="QOUI01000004">
    <property type="protein sequence ID" value="RCK70014.1"/>
    <property type="molecule type" value="Genomic_DNA"/>
</dbReference>
<dbReference type="Proteomes" id="UP000252770">
    <property type="component" value="Unassembled WGS sequence"/>
</dbReference>
<sequence>MSSTPETPPTGPDRTAPGPVPPGAGAQPPAQVDAEGKTFERPHPLTPLIRGWVVLVAILVAVGRELVPDGDGESWLTDLAGSLQWVLLAVAGVFLVAAAAGFVTWRFTRFVIDDEELRIETGVLTRRSKKIPFQRLQSIDVTQPLAARIFGLAELKLEAGAGDSGASLRYLGRARATRLRDYLVQRATGEQSSIAEEGPQASAWTDLSSADEVLVRLSPRQLVLGFLLSLDFLLPAVALVVGLVVTGVLGVIFFALGGIIPLGIALLTTVSMYLVSQFNYTLSRSGRGLRISRGLTSLTSQSVPVDRIQGLSIGQPATWKALGLYRVRMDVLGHTSSGEDGNQQSGAKSSLLFPVATEEQVRTALAAIMPEVDLAAIELHPSPRGAAWLRPWNWWTLRHGWDERVVVTRRGWLYAITEVVPHAKTQSVRLTQGPLQRALGLATVNVDTTPGPVNLAIVHVDPEHARRTALSQLDRMRAARATAAPGSAAGPVLRQPAEADEPDPRAPQAPSPPGEPTR</sequence>
<name>A0A367YVW0_9ACTN</name>
<dbReference type="PIRSF" id="PIRSF026631">
    <property type="entry name" value="UCP026631"/>
    <property type="match status" value="1"/>
</dbReference>
<dbReference type="RefSeq" id="WP_114126200.1">
    <property type="nucleotide sequence ID" value="NZ_QOUI01000004.1"/>
</dbReference>
<evidence type="ECO:0000313" key="5">
    <source>
        <dbReference type="Proteomes" id="UP000252770"/>
    </source>
</evidence>
<feature type="transmembrane region" description="Helical" evidence="2">
    <location>
        <begin position="251"/>
        <end position="275"/>
    </location>
</feature>
<feature type="region of interest" description="Disordered" evidence="1">
    <location>
        <begin position="477"/>
        <end position="518"/>
    </location>
</feature>
<protein>
    <recommendedName>
        <fullName evidence="3">YdbS-like PH domain-containing protein</fullName>
    </recommendedName>
</protein>
<keyword evidence="2" id="KW-0472">Membrane</keyword>
<keyword evidence="5" id="KW-1185">Reference proteome</keyword>
<dbReference type="Pfam" id="PF03703">
    <property type="entry name" value="bPH_2"/>
    <property type="match status" value="2"/>
</dbReference>
<dbReference type="InterPro" id="IPR005182">
    <property type="entry name" value="YdbS-like_PH"/>
</dbReference>
<dbReference type="PANTHER" id="PTHR34473">
    <property type="entry name" value="UPF0699 TRANSMEMBRANE PROTEIN YDBS"/>
    <property type="match status" value="1"/>
</dbReference>
<feature type="domain" description="YdbS-like PH" evidence="3">
    <location>
        <begin position="402"/>
        <end position="466"/>
    </location>
</feature>
<keyword evidence="2" id="KW-1133">Transmembrane helix</keyword>
<feature type="compositionally biased region" description="Low complexity" evidence="1">
    <location>
        <begin position="23"/>
        <end position="32"/>
    </location>
</feature>
<accession>A0A367YVW0</accession>
<feature type="compositionally biased region" description="Pro residues" evidence="1">
    <location>
        <begin position="1"/>
        <end position="11"/>
    </location>
</feature>
<feature type="domain" description="YdbS-like PH" evidence="3">
    <location>
        <begin position="105"/>
        <end position="183"/>
    </location>
</feature>
<feature type="compositionally biased region" description="Pro residues" evidence="1">
    <location>
        <begin position="505"/>
        <end position="518"/>
    </location>
</feature>
<feature type="region of interest" description="Disordered" evidence="1">
    <location>
        <begin position="1"/>
        <end position="34"/>
    </location>
</feature>
<proteinExistence type="predicted"/>
<evidence type="ECO:0000256" key="1">
    <source>
        <dbReference type="SAM" id="MobiDB-lite"/>
    </source>
</evidence>
<keyword evidence="2" id="KW-0812">Transmembrane</keyword>
<feature type="transmembrane region" description="Helical" evidence="2">
    <location>
        <begin position="83"/>
        <end position="105"/>
    </location>
</feature>